<name>A0ABX4N1D8_9MICC</name>
<proteinExistence type="predicted"/>
<accession>A0ABX4N1D8</accession>
<reference evidence="1 2" key="1">
    <citation type="submission" date="2017-11" db="EMBL/GenBank/DDBJ databases">
        <title>Sequencing the genomes of 1000 actinobacteria strains.</title>
        <authorList>
            <person name="Klenk H.-P."/>
        </authorList>
    </citation>
    <scope>NUCLEOTIDE SEQUENCE [LARGE SCALE GENOMIC DNA]</scope>
    <source>
        <strain evidence="1 2">DSM 12798</strain>
    </source>
</reference>
<dbReference type="Proteomes" id="UP000229263">
    <property type="component" value="Unassembled WGS sequence"/>
</dbReference>
<evidence type="ECO:0008006" key="3">
    <source>
        <dbReference type="Google" id="ProtNLM"/>
    </source>
</evidence>
<organism evidence="1 2">
    <name type="scientific">Glutamicibacter mysorens</name>
    <dbReference type="NCBI Taxonomy" id="257984"/>
    <lineage>
        <taxon>Bacteria</taxon>
        <taxon>Bacillati</taxon>
        <taxon>Actinomycetota</taxon>
        <taxon>Actinomycetes</taxon>
        <taxon>Micrococcales</taxon>
        <taxon>Micrococcaceae</taxon>
        <taxon>Glutamicibacter</taxon>
    </lineage>
</organism>
<gene>
    <name evidence="1" type="ORF">ATK23_1452</name>
</gene>
<comment type="caution">
    <text evidence="1">The sequence shown here is derived from an EMBL/GenBank/DDBJ whole genome shotgun (WGS) entry which is preliminary data.</text>
</comment>
<dbReference type="EMBL" id="PGEY01000001">
    <property type="protein sequence ID" value="PJJ44224.1"/>
    <property type="molecule type" value="Genomic_DNA"/>
</dbReference>
<protein>
    <recommendedName>
        <fullName evidence="3">PH (Pleckstrin Homology) domain-containing protein</fullName>
    </recommendedName>
</protein>
<keyword evidence="2" id="KW-1185">Reference proteome</keyword>
<evidence type="ECO:0000313" key="2">
    <source>
        <dbReference type="Proteomes" id="UP000229263"/>
    </source>
</evidence>
<evidence type="ECO:0000313" key="1">
    <source>
        <dbReference type="EMBL" id="PJJ44224.1"/>
    </source>
</evidence>
<sequence>MVPTMNENITPEDRGRSISTLIRNQAWKVVNEYETLHFNAPNKLFNALAFALNDEEPIVSSGRIIDPENNLVELVVFTKSKVIYLRDKATEKTPQVRVIPRNTLTELTVLETPQVVPAVNREWSRGAKYSLKYGNGVEFDLPMEYAVEEAQTAIDQLYPDLCADIES</sequence>